<evidence type="ECO:0000256" key="2">
    <source>
        <dbReference type="ARBA" id="ARBA00022483"/>
    </source>
</evidence>
<accession>A0AAV4MJU7</accession>
<dbReference type="Proteomes" id="UP001054837">
    <property type="component" value="Unassembled WGS sequence"/>
</dbReference>
<feature type="domain" description="MHD2" evidence="4">
    <location>
        <begin position="703"/>
        <end position="816"/>
    </location>
</feature>
<dbReference type="EMBL" id="BPLQ01000545">
    <property type="protein sequence ID" value="GIX72580.1"/>
    <property type="molecule type" value="Genomic_DNA"/>
</dbReference>
<dbReference type="PROSITE" id="PS51259">
    <property type="entry name" value="MHD2"/>
    <property type="match status" value="1"/>
</dbReference>
<dbReference type="GO" id="GO:0099503">
    <property type="term" value="C:secretory vesicle"/>
    <property type="evidence" value="ECO:0007669"/>
    <property type="project" value="TreeGrafter"/>
</dbReference>
<dbReference type="CDD" id="cd00030">
    <property type="entry name" value="C2"/>
    <property type="match status" value="1"/>
</dbReference>
<evidence type="ECO:0000259" key="3">
    <source>
        <dbReference type="PROSITE" id="PS50004"/>
    </source>
</evidence>
<dbReference type="Pfam" id="PF00168">
    <property type="entry name" value="C2"/>
    <property type="match status" value="1"/>
</dbReference>
<dbReference type="PANTHER" id="PTHR45999">
    <property type="entry name" value="UNC-13-4A, ISOFORM B"/>
    <property type="match status" value="1"/>
</dbReference>
<comment type="similarity">
    <text evidence="1">Belongs to the unc-13 family.</text>
</comment>
<dbReference type="Gene3D" id="1.10.357.50">
    <property type="match status" value="1"/>
</dbReference>
<proteinExistence type="inferred from homology"/>
<dbReference type="Gene3D" id="2.60.40.150">
    <property type="entry name" value="C2 domain"/>
    <property type="match status" value="1"/>
</dbReference>
<reference evidence="5 6" key="1">
    <citation type="submission" date="2021-06" db="EMBL/GenBank/DDBJ databases">
        <title>Caerostris darwini draft genome.</title>
        <authorList>
            <person name="Kono N."/>
            <person name="Arakawa K."/>
        </authorList>
    </citation>
    <scope>NUCLEOTIDE SEQUENCE [LARGE SCALE GENOMIC DNA]</scope>
</reference>
<comment type="caution">
    <text evidence="5">The sequence shown here is derived from an EMBL/GenBank/DDBJ whole genome shotgun (WGS) entry which is preliminary data.</text>
</comment>
<dbReference type="InterPro" id="IPR000008">
    <property type="entry name" value="C2_dom"/>
</dbReference>
<sequence length="821" mass="94520">MNCCDCCKGQEAEEKESEVEITLPPAKSVKTMPVASIANICQESQNVLFIALNIMKNYLGQPCYPFLTRPRQLYPYIRYLCGEENLSSNSGLLENKEKEVFVTVVIKEGNIVHPKYSAFSRVYCKISVSNGRTEYTSIKENDSNLSWDEVFSFAVPSYANDTITIEVWSAHPLKVEEVLSYADDEKSATSQLSRNSAAHYRIGSIRENIRDLPCVGRELLWTLRKGPRRLNTRGQLSIFTQLSTKKAPDHKLHIIMQMEMLKLCYEKQLPVLEPDKQWKNWLEILPNAALTLLQQHALQYGLTSTEQCVCSWIVASALKINQEGRISFYFLHTLLEGLISDIYEDPIEPYLEGALGSAIIKFSEYNKSVLGNLHNYFEVQIVEEADELFYLLKSMCSVEMQTYSNFLDSYVVIAGESYAAWTISYSKITFTELDSVINDTIKPMIQHLMLVMRDPDRKRVIKESLQLLQLYHNVRNLVQYVLNDLPTERAVLSMDEYSSWFGDDLILEWFLLCDMFTKPYIKRAVIADSMERLTKDIPHSTSVPDIVSIIDEMVIDVWTKLKWEEQFYTHAALLEAVRTCVLDYVQALYDRMCLEDLLVAAQDLGINEKLCVSMSNLYAVFEHLYTTKNKIKGILRVAESNYGFTIMDPMASIGTQMQIEISAVYLVILEEESTILFYYVAHIFQKFVKKALRGTLDIFLSSSTVIGEACTYIEKILEMLYLNLKAEAFYIVLRHIWIIVITCVKRGLESYQGCYGLFRRKTAFVAALQTLTQLQEIFYCDGHGLSHQELRNPIFEELKHKIEVKLKIQDKTIHQKEYLCV</sequence>
<evidence type="ECO:0000256" key="1">
    <source>
        <dbReference type="ARBA" id="ARBA00005823"/>
    </source>
</evidence>
<protein>
    <submittedName>
        <fullName evidence="5">C2 domain-containing protein</fullName>
    </submittedName>
</protein>
<dbReference type="PROSITE" id="PS50004">
    <property type="entry name" value="C2"/>
    <property type="match status" value="1"/>
</dbReference>
<evidence type="ECO:0000259" key="4">
    <source>
        <dbReference type="PROSITE" id="PS51259"/>
    </source>
</evidence>
<evidence type="ECO:0000313" key="5">
    <source>
        <dbReference type="EMBL" id="GIX72580.1"/>
    </source>
</evidence>
<name>A0AAV4MJU7_9ARAC</name>
<dbReference type="GO" id="GO:0006887">
    <property type="term" value="P:exocytosis"/>
    <property type="evidence" value="ECO:0007669"/>
    <property type="project" value="UniProtKB-KW"/>
</dbReference>
<evidence type="ECO:0000313" key="6">
    <source>
        <dbReference type="Proteomes" id="UP001054837"/>
    </source>
</evidence>
<dbReference type="InterPro" id="IPR035892">
    <property type="entry name" value="C2_domain_sf"/>
</dbReference>
<dbReference type="PANTHER" id="PTHR45999:SF4">
    <property type="entry name" value="UNC-13-4A, ISOFORM B"/>
    <property type="match status" value="1"/>
</dbReference>
<dbReference type="SUPFAM" id="SSF49562">
    <property type="entry name" value="C2 domain (Calcium/lipid-binding domain, CaLB)"/>
    <property type="match status" value="1"/>
</dbReference>
<dbReference type="InterPro" id="IPR014772">
    <property type="entry name" value="Munc13_dom-2"/>
</dbReference>
<keyword evidence="2" id="KW-0268">Exocytosis</keyword>
<feature type="domain" description="C2" evidence="3">
    <location>
        <begin position="80"/>
        <end position="203"/>
    </location>
</feature>
<dbReference type="SMART" id="SM00239">
    <property type="entry name" value="C2"/>
    <property type="match status" value="1"/>
</dbReference>
<gene>
    <name evidence="5" type="primary">AVEN_271560_1</name>
    <name evidence="5" type="ORF">CDAR_6301</name>
</gene>
<dbReference type="InterPro" id="IPR052095">
    <property type="entry name" value="UNC-13_domain"/>
</dbReference>
<keyword evidence="6" id="KW-1185">Reference proteome</keyword>
<organism evidence="5 6">
    <name type="scientific">Caerostris darwini</name>
    <dbReference type="NCBI Taxonomy" id="1538125"/>
    <lineage>
        <taxon>Eukaryota</taxon>
        <taxon>Metazoa</taxon>
        <taxon>Ecdysozoa</taxon>
        <taxon>Arthropoda</taxon>
        <taxon>Chelicerata</taxon>
        <taxon>Arachnida</taxon>
        <taxon>Araneae</taxon>
        <taxon>Araneomorphae</taxon>
        <taxon>Entelegynae</taxon>
        <taxon>Araneoidea</taxon>
        <taxon>Araneidae</taxon>
        <taxon>Caerostris</taxon>
    </lineage>
</organism>
<dbReference type="AlphaFoldDB" id="A0AAV4MJU7"/>